<evidence type="ECO:0000313" key="6">
    <source>
        <dbReference type="EMBL" id="NEG71564.1"/>
    </source>
</evidence>
<dbReference type="InterPro" id="IPR010982">
    <property type="entry name" value="Lambda_DNA-bd_dom_sf"/>
</dbReference>
<keyword evidence="2 6" id="KW-0238">DNA-binding</keyword>
<dbReference type="Gene3D" id="3.40.50.2300">
    <property type="match status" value="2"/>
</dbReference>
<evidence type="ECO:0000313" key="7">
    <source>
        <dbReference type="Proteomes" id="UP000469943"/>
    </source>
</evidence>
<evidence type="ECO:0000256" key="1">
    <source>
        <dbReference type="ARBA" id="ARBA00023015"/>
    </source>
</evidence>
<evidence type="ECO:0000313" key="8">
    <source>
        <dbReference type="Proteomes" id="UP000482084"/>
    </source>
</evidence>
<dbReference type="GO" id="GO:0003700">
    <property type="term" value="F:DNA-binding transcription factor activity"/>
    <property type="evidence" value="ECO:0007669"/>
    <property type="project" value="TreeGrafter"/>
</dbReference>
<dbReference type="CDD" id="cd06267">
    <property type="entry name" value="PBP1_LacI_sugar_binding-like"/>
    <property type="match status" value="1"/>
</dbReference>
<reference evidence="6 7" key="1">
    <citation type="submission" date="2019-10" db="EMBL/GenBank/DDBJ databases">
        <title>Bifidobacterium from non-human primates.</title>
        <authorList>
            <person name="Modesto M."/>
        </authorList>
    </citation>
    <scope>NUCLEOTIDE SEQUENCE [LARGE SCALE GENOMIC DNA]</scope>
    <source>
        <strain evidence="6 7">TREM</strain>
    </source>
</reference>
<dbReference type="SUPFAM" id="SSF53822">
    <property type="entry name" value="Periplasmic binding protein-like I"/>
    <property type="match status" value="1"/>
</dbReference>
<evidence type="ECO:0000256" key="3">
    <source>
        <dbReference type="ARBA" id="ARBA00023163"/>
    </source>
</evidence>
<dbReference type="PANTHER" id="PTHR30146">
    <property type="entry name" value="LACI-RELATED TRANSCRIPTIONAL REPRESSOR"/>
    <property type="match status" value="1"/>
</dbReference>
<dbReference type="InterPro" id="IPR000843">
    <property type="entry name" value="HTH_LacI"/>
</dbReference>
<feature type="domain" description="HTH lacI-type" evidence="4">
    <location>
        <begin position="11"/>
        <end position="65"/>
    </location>
</feature>
<dbReference type="SUPFAM" id="SSF47413">
    <property type="entry name" value="lambda repressor-like DNA-binding domains"/>
    <property type="match status" value="1"/>
</dbReference>
<dbReference type="OrthoDB" id="2854648at2"/>
<dbReference type="Proteomes" id="UP000482084">
    <property type="component" value="Unassembled WGS sequence"/>
</dbReference>
<comment type="caution">
    <text evidence="5">The sequence shown here is derived from an EMBL/GenBank/DDBJ whole genome shotgun (WGS) entry which is preliminary data.</text>
</comment>
<organism evidence="5 8">
    <name type="scientific">Bifidobacterium ramosum</name>
    <dbReference type="NCBI Taxonomy" id="1798158"/>
    <lineage>
        <taxon>Bacteria</taxon>
        <taxon>Bacillati</taxon>
        <taxon>Actinomycetota</taxon>
        <taxon>Actinomycetes</taxon>
        <taxon>Bifidobacteriales</taxon>
        <taxon>Bifidobacteriaceae</taxon>
        <taxon>Bifidobacterium</taxon>
    </lineage>
</organism>
<keyword evidence="3" id="KW-0804">Transcription</keyword>
<dbReference type="RefSeq" id="WP_152358100.1">
    <property type="nucleotide sequence ID" value="NZ_WBSM01000003.1"/>
</dbReference>
<dbReference type="CDD" id="cd01392">
    <property type="entry name" value="HTH_LacI"/>
    <property type="match status" value="1"/>
</dbReference>
<sequence length="352" mass="37994">MTDANGAAARVTLHDVAKAAGVSIGTVSNYMNGYPYMSAATKERVQDAIDQLGYVVNGTARNLRRGVTRLLSLSIPDLTQVYFAELAEEVIQVAREYDYGVIVESTGYDAAREMHSIQIMSQRMTDGLILSPLKLSDGDARKIKGDFPLVVLGESMFGVDAPHIIVQNIYAAKAATCHLVSAGCRSIAIVGGAVDPGNVSARSLRTEGYVAALREYGLPVDQRLIRETGDWNSRAGARAISDMMQEGLRFDGVFACNDMLAFGVISQLKEMGVSVPAQVQVVGFDNIDESQYTTPSLTTIDPGRRQIAKLAVESILEQVNQGRRAPKQRIEVEYSLVCRQSSPGFPVIGAKG</sequence>
<dbReference type="AlphaFoldDB" id="A0A6L4X0S8"/>
<evidence type="ECO:0000259" key="4">
    <source>
        <dbReference type="PROSITE" id="PS50932"/>
    </source>
</evidence>
<dbReference type="Proteomes" id="UP000469943">
    <property type="component" value="Unassembled WGS sequence"/>
</dbReference>
<dbReference type="EMBL" id="WHZX01000003">
    <property type="protein sequence ID" value="NEG71564.1"/>
    <property type="molecule type" value="Genomic_DNA"/>
</dbReference>
<dbReference type="PANTHER" id="PTHR30146:SF153">
    <property type="entry name" value="LACTOSE OPERON REPRESSOR"/>
    <property type="match status" value="1"/>
</dbReference>
<dbReference type="PROSITE" id="PS50932">
    <property type="entry name" value="HTH_LACI_2"/>
    <property type="match status" value="1"/>
</dbReference>
<dbReference type="Gene3D" id="1.10.260.40">
    <property type="entry name" value="lambda repressor-like DNA-binding domains"/>
    <property type="match status" value="1"/>
</dbReference>
<keyword evidence="1" id="KW-0805">Transcription regulation</keyword>
<dbReference type="Pfam" id="PF13377">
    <property type="entry name" value="Peripla_BP_3"/>
    <property type="match status" value="1"/>
</dbReference>
<dbReference type="EMBL" id="WBSM01000003">
    <property type="protein sequence ID" value="KAB8288401.1"/>
    <property type="molecule type" value="Genomic_DNA"/>
</dbReference>
<evidence type="ECO:0000256" key="2">
    <source>
        <dbReference type="ARBA" id="ARBA00023125"/>
    </source>
</evidence>
<gene>
    <name evidence="5" type="ORF">DSM100688_0968</name>
    <name evidence="6" type="ORF">GFD24_04915</name>
</gene>
<dbReference type="Pfam" id="PF00356">
    <property type="entry name" value="LacI"/>
    <property type="match status" value="1"/>
</dbReference>
<reference evidence="5 8" key="2">
    <citation type="submission" date="2019-10" db="EMBL/GenBank/DDBJ databases">
        <title>Characterization of the phylogenetic diversity of two novel species belonging to the genus Bifidobacterium: Bifidobacterium cebidarum sp. nov. and Bifidobacterium leontopitheci sp. nov.</title>
        <authorList>
            <person name="Lugli G.A."/>
            <person name="Duranti S."/>
            <person name="Milani C."/>
            <person name="Turroni F."/>
            <person name="Ventura M."/>
        </authorList>
    </citation>
    <scope>NUCLEOTIDE SEQUENCE [LARGE SCALE GENOMIC DNA]</scope>
    <source>
        <strain evidence="5 8">DSM 100688</strain>
    </source>
</reference>
<dbReference type="SMART" id="SM00354">
    <property type="entry name" value="HTH_LACI"/>
    <property type="match status" value="1"/>
</dbReference>
<dbReference type="GO" id="GO:0000976">
    <property type="term" value="F:transcription cis-regulatory region binding"/>
    <property type="evidence" value="ECO:0007669"/>
    <property type="project" value="TreeGrafter"/>
</dbReference>
<keyword evidence="8" id="KW-1185">Reference proteome</keyword>
<dbReference type="InterPro" id="IPR028082">
    <property type="entry name" value="Peripla_BP_I"/>
</dbReference>
<accession>A0A6L4X0S8</accession>
<dbReference type="InterPro" id="IPR046335">
    <property type="entry name" value="LacI/GalR-like_sensor"/>
</dbReference>
<protein>
    <submittedName>
        <fullName evidence="6">LacI family DNA-binding transcriptional regulator</fullName>
    </submittedName>
    <submittedName>
        <fullName evidence="5">LacI family transcriptional regulator</fullName>
    </submittedName>
</protein>
<evidence type="ECO:0000313" key="5">
    <source>
        <dbReference type="EMBL" id="KAB8288401.1"/>
    </source>
</evidence>
<dbReference type="PROSITE" id="PS00356">
    <property type="entry name" value="HTH_LACI_1"/>
    <property type="match status" value="1"/>
</dbReference>
<proteinExistence type="predicted"/>
<name>A0A6L4X0S8_9BIFI</name>